<dbReference type="GO" id="GO:0015297">
    <property type="term" value="F:antiporter activity"/>
    <property type="evidence" value="ECO:0007669"/>
    <property type="project" value="InterPro"/>
</dbReference>
<sequence>MLTTVSMILQIVAALFILGTVIALWRAPDALTRINVMGPTTGVALPLLAVAKLLEDFAAGPVDANSVVRVVLVICGLWIVAAVSSFYMARAIHDAVESL</sequence>
<dbReference type="Proteomes" id="UP000035368">
    <property type="component" value="Chromosome"/>
</dbReference>
<dbReference type="AlphaFoldDB" id="A0A0G3GLS9"/>
<reference evidence="2 3" key="1">
    <citation type="submission" date="2015-05" db="EMBL/GenBank/DDBJ databases">
        <title>Complete genome sequence of Corynebacterium epidermidicanis DSM 45586, isolated from the skin of a dog suffering from pruritus.</title>
        <authorList>
            <person name="Ruckert C."/>
            <person name="Albersmeier A."/>
            <person name="Winkler A."/>
            <person name="Tauch A."/>
        </authorList>
    </citation>
    <scope>NUCLEOTIDE SEQUENCE [LARGE SCALE GENOMIC DNA]</scope>
    <source>
        <strain evidence="2 3">DSM 45586</strain>
    </source>
</reference>
<protein>
    <submittedName>
        <fullName evidence="2">Multisubunit sodium/proton antiporter, MrpG subunit</fullName>
    </submittedName>
</protein>
<keyword evidence="3" id="KW-1185">Reference proteome</keyword>
<feature type="transmembrane region" description="Helical" evidence="1">
    <location>
        <begin position="6"/>
        <end position="27"/>
    </location>
</feature>
<dbReference type="GO" id="GO:0098662">
    <property type="term" value="P:inorganic cation transmembrane transport"/>
    <property type="evidence" value="ECO:0007669"/>
    <property type="project" value="InterPro"/>
</dbReference>
<keyword evidence="1" id="KW-1133">Transmembrane helix</keyword>
<dbReference type="NCBIfam" id="NF009318">
    <property type="entry name" value="PRK12674.2-3"/>
    <property type="match status" value="1"/>
</dbReference>
<dbReference type="EMBL" id="CP011541">
    <property type="protein sequence ID" value="AKK02146.1"/>
    <property type="molecule type" value="Genomic_DNA"/>
</dbReference>
<gene>
    <name evidence="2" type="ORF">CEPID_01295</name>
</gene>
<name>A0A0G3GLS9_9CORY</name>
<accession>A0A0G3GLS9</accession>
<proteinExistence type="predicted"/>
<dbReference type="Pfam" id="PF03334">
    <property type="entry name" value="PhaG_MnhG_YufB"/>
    <property type="match status" value="1"/>
</dbReference>
<dbReference type="InterPro" id="IPR005133">
    <property type="entry name" value="PhaG_MnhG_YufB"/>
</dbReference>
<dbReference type="STRING" id="1050174.CEPID_01295"/>
<dbReference type="PATRIC" id="fig|1050174.4.peg.263"/>
<evidence type="ECO:0000313" key="3">
    <source>
        <dbReference type="Proteomes" id="UP000035368"/>
    </source>
</evidence>
<organism evidence="2 3">
    <name type="scientific">Corynebacterium epidermidicanis</name>
    <dbReference type="NCBI Taxonomy" id="1050174"/>
    <lineage>
        <taxon>Bacteria</taxon>
        <taxon>Bacillati</taxon>
        <taxon>Actinomycetota</taxon>
        <taxon>Actinomycetes</taxon>
        <taxon>Mycobacteriales</taxon>
        <taxon>Corynebacteriaceae</taxon>
        <taxon>Corynebacterium</taxon>
    </lineage>
</organism>
<keyword evidence="1" id="KW-0472">Membrane</keyword>
<dbReference type="KEGG" id="cei:CEPID_01295"/>
<feature type="transmembrane region" description="Helical" evidence="1">
    <location>
        <begin position="66"/>
        <end position="89"/>
    </location>
</feature>
<feature type="transmembrane region" description="Helical" evidence="1">
    <location>
        <begin position="34"/>
        <end position="54"/>
    </location>
</feature>
<dbReference type="OrthoDB" id="4419197at2"/>
<evidence type="ECO:0000256" key="1">
    <source>
        <dbReference type="SAM" id="Phobius"/>
    </source>
</evidence>
<dbReference type="RefSeq" id="WP_047239419.1">
    <property type="nucleotide sequence ID" value="NZ_CP011541.1"/>
</dbReference>
<evidence type="ECO:0000313" key="2">
    <source>
        <dbReference type="EMBL" id="AKK02146.1"/>
    </source>
</evidence>
<keyword evidence="1" id="KW-0812">Transmembrane</keyword>